<comment type="caution">
    <text evidence="1">The sequence shown here is derived from an EMBL/GenBank/DDBJ whole genome shotgun (WGS) entry which is preliminary data.</text>
</comment>
<dbReference type="eggNOG" id="ENOG5030Y6Q">
    <property type="taxonomic scope" value="Bacteria"/>
</dbReference>
<protein>
    <submittedName>
        <fullName evidence="1">Uncharacterized protein</fullName>
    </submittedName>
</protein>
<accession>B3JM79</accession>
<proteinExistence type="predicted"/>
<evidence type="ECO:0000313" key="1">
    <source>
        <dbReference type="EMBL" id="EDU99983.1"/>
    </source>
</evidence>
<organism evidence="1 2">
    <name type="scientific">Phocaeicola coprocola DSM 17136</name>
    <dbReference type="NCBI Taxonomy" id="470145"/>
    <lineage>
        <taxon>Bacteria</taxon>
        <taxon>Pseudomonadati</taxon>
        <taxon>Bacteroidota</taxon>
        <taxon>Bacteroidia</taxon>
        <taxon>Bacteroidales</taxon>
        <taxon>Bacteroidaceae</taxon>
        <taxon>Phocaeicola</taxon>
    </lineage>
</organism>
<gene>
    <name evidence="1" type="ORF">BACCOP_03031</name>
</gene>
<evidence type="ECO:0000313" key="2">
    <source>
        <dbReference type="Proteomes" id="UP000003146"/>
    </source>
</evidence>
<dbReference type="Proteomes" id="UP000003146">
    <property type="component" value="Unassembled WGS sequence"/>
</dbReference>
<sequence length="48" mass="5680">MKKNHKSYTATCTFSICRSVEVAIHQWRLEKETIRHTRLHAHSPFAEV</sequence>
<name>B3JM79_9BACT</name>
<dbReference type="HOGENOM" id="CLU_3247085_0_0_10"/>
<dbReference type="EMBL" id="ABIY02000108">
    <property type="protein sequence ID" value="EDU99983.1"/>
    <property type="molecule type" value="Genomic_DNA"/>
</dbReference>
<reference evidence="1 2" key="2">
    <citation type="submission" date="2008-04" db="EMBL/GenBank/DDBJ databases">
        <authorList>
            <person name="Fulton L."/>
            <person name="Clifton S."/>
            <person name="Fulton B."/>
            <person name="Xu J."/>
            <person name="Minx P."/>
            <person name="Pepin K.H."/>
            <person name="Johnson M."/>
            <person name="Thiruvilangam P."/>
            <person name="Bhonagiri V."/>
            <person name="Nash W.E."/>
            <person name="Mardis E.R."/>
            <person name="Wilson R.K."/>
        </authorList>
    </citation>
    <scope>NUCLEOTIDE SEQUENCE [LARGE SCALE GENOMIC DNA]</scope>
    <source>
        <strain evidence="1 2">DSM 17136</strain>
    </source>
</reference>
<reference evidence="1 2" key="1">
    <citation type="submission" date="2008-04" db="EMBL/GenBank/DDBJ databases">
        <title>Draft genome sequence of Bacteroides coprocola (DSM 17136).</title>
        <authorList>
            <person name="Sudarsanam P."/>
            <person name="Ley R."/>
            <person name="Guruge J."/>
            <person name="Turnbaugh P.J."/>
            <person name="Mahowald M."/>
            <person name="Liep D."/>
            <person name="Gordon J."/>
        </authorList>
    </citation>
    <scope>NUCLEOTIDE SEQUENCE [LARGE SCALE GENOMIC DNA]</scope>
    <source>
        <strain evidence="1 2">DSM 17136</strain>
    </source>
</reference>
<dbReference type="STRING" id="470145.BACCOP_03031"/>
<dbReference type="AlphaFoldDB" id="B3JM79"/>